<dbReference type="Proteomes" id="UP000799640">
    <property type="component" value="Unassembled WGS sequence"/>
</dbReference>
<accession>A0A6G1HJ47</accession>
<reference evidence="2" key="1">
    <citation type="journal article" date="2020" name="Stud. Mycol.">
        <title>101 Dothideomycetes genomes: a test case for predicting lifestyles and emergence of pathogens.</title>
        <authorList>
            <person name="Haridas S."/>
            <person name="Albert R."/>
            <person name="Binder M."/>
            <person name="Bloem J."/>
            <person name="Labutti K."/>
            <person name="Salamov A."/>
            <person name="Andreopoulos B."/>
            <person name="Baker S."/>
            <person name="Barry K."/>
            <person name="Bills G."/>
            <person name="Bluhm B."/>
            <person name="Cannon C."/>
            <person name="Castanera R."/>
            <person name="Culley D."/>
            <person name="Daum C."/>
            <person name="Ezra D."/>
            <person name="Gonzalez J."/>
            <person name="Henrissat B."/>
            <person name="Kuo A."/>
            <person name="Liang C."/>
            <person name="Lipzen A."/>
            <person name="Lutzoni F."/>
            <person name="Magnuson J."/>
            <person name="Mondo S."/>
            <person name="Nolan M."/>
            <person name="Ohm R."/>
            <person name="Pangilinan J."/>
            <person name="Park H.-J."/>
            <person name="Ramirez L."/>
            <person name="Alfaro M."/>
            <person name="Sun H."/>
            <person name="Tritt A."/>
            <person name="Yoshinaga Y."/>
            <person name="Zwiers L.-H."/>
            <person name="Turgeon B."/>
            <person name="Goodwin S."/>
            <person name="Spatafora J."/>
            <person name="Crous P."/>
            <person name="Grigoriev I."/>
        </authorList>
    </citation>
    <scope>NUCLEOTIDE SEQUENCE</scope>
    <source>
        <strain evidence="2">CBS 262.69</strain>
    </source>
</reference>
<keyword evidence="3" id="KW-1185">Reference proteome</keyword>
<sequence>MFFAKWQSLVVLIEHDQIWMHAVAIISCMSGAEKALLFDFTRPDDPSSGGRNPNMPAIWALNAQIPRVGDRGADWGSFPNLLEKVDTEYEIAFRLFERRTWVALTNLLEKADAEY</sequence>
<dbReference type="InterPro" id="IPR018805">
    <property type="entry name" value="YJL171C/Tos1_C"/>
</dbReference>
<dbReference type="PROSITE" id="PS51257">
    <property type="entry name" value="PROKAR_LIPOPROTEIN"/>
    <property type="match status" value="1"/>
</dbReference>
<evidence type="ECO:0000313" key="2">
    <source>
        <dbReference type="EMBL" id="KAF2395867.1"/>
    </source>
</evidence>
<name>A0A6G1HJ47_9PEZI</name>
<protein>
    <recommendedName>
        <fullName evidence="1">Cell wall protein YJL171C/Tos1 C-terminal domain-containing protein</fullName>
    </recommendedName>
</protein>
<proteinExistence type="predicted"/>
<dbReference type="Pfam" id="PF10287">
    <property type="entry name" value="YJL171C_Tos1_C"/>
    <property type="match status" value="1"/>
</dbReference>
<dbReference type="AlphaFoldDB" id="A0A6G1HJ47"/>
<evidence type="ECO:0000313" key="3">
    <source>
        <dbReference type="Proteomes" id="UP000799640"/>
    </source>
</evidence>
<gene>
    <name evidence="2" type="ORF">EJ06DRAFT_525107</name>
</gene>
<evidence type="ECO:0000259" key="1">
    <source>
        <dbReference type="Pfam" id="PF10287"/>
    </source>
</evidence>
<feature type="domain" description="Cell wall protein YJL171C/Tos1 C-terminal" evidence="1">
    <location>
        <begin position="30"/>
        <end position="69"/>
    </location>
</feature>
<organism evidence="2 3">
    <name type="scientific">Trichodelitschia bisporula</name>
    <dbReference type="NCBI Taxonomy" id="703511"/>
    <lineage>
        <taxon>Eukaryota</taxon>
        <taxon>Fungi</taxon>
        <taxon>Dikarya</taxon>
        <taxon>Ascomycota</taxon>
        <taxon>Pezizomycotina</taxon>
        <taxon>Dothideomycetes</taxon>
        <taxon>Dothideomycetes incertae sedis</taxon>
        <taxon>Phaeotrichales</taxon>
        <taxon>Phaeotrichaceae</taxon>
        <taxon>Trichodelitschia</taxon>
    </lineage>
</organism>
<dbReference type="EMBL" id="ML996710">
    <property type="protein sequence ID" value="KAF2395867.1"/>
    <property type="molecule type" value="Genomic_DNA"/>
</dbReference>